<sequence>MTKAAELRNKDEAGLKDEIKSLQKAHFGLRMQKATQQLGNTATLRATRRDIARAKTILAQKQAQAVAKA</sequence>
<dbReference type="CDD" id="cd00427">
    <property type="entry name" value="Ribosomal_L29_HIP"/>
    <property type="match status" value="1"/>
</dbReference>
<evidence type="ECO:0000313" key="7">
    <source>
        <dbReference type="Proteomes" id="UP000198552"/>
    </source>
</evidence>
<proteinExistence type="inferred from homology"/>
<evidence type="ECO:0000256" key="4">
    <source>
        <dbReference type="ARBA" id="ARBA00035204"/>
    </source>
</evidence>
<comment type="similarity">
    <text evidence="1 5">Belongs to the universal ribosomal protein uL29 family.</text>
</comment>
<dbReference type="Pfam" id="PF00831">
    <property type="entry name" value="Ribosomal_L29"/>
    <property type="match status" value="1"/>
</dbReference>
<dbReference type="AlphaFoldDB" id="A0A1G9VSX4"/>
<dbReference type="InterPro" id="IPR001854">
    <property type="entry name" value="Ribosomal_uL29"/>
</dbReference>
<evidence type="ECO:0000256" key="1">
    <source>
        <dbReference type="ARBA" id="ARBA00009254"/>
    </source>
</evidence>
<dbReference type="GO" id="GO:0005840">
    <property type="term" value="C:ribosome"/>
    <property type="evidence" value="ECO:0007669"/>
    <property type="project" value="UniProtKB-KW"/>
</dbReference>
<dbReference type="GO" id="GO:0006412">
    <property type="term" value="P:translation"/>
    <property type="evidence" value="ECO:0007669"/>
    <property type="project" value="UniProtKB-UniRule"/>
</dbReference>
<dbReference type="GO" id="GO:0003735">
    <property type="term" value="F:structural constituent of ribosome"/>
    <property type="evidence" value="ECO:0007669"/>
    <property type="project" value="InterPro"/>
</dbReference>
<evidence type="ECO:0000313" key="6">
    <source>
        <dbReference type="EMBL" id="SDM75041.1"/>
    </source>
</evidence>
<evidence type="ECO:0000256" key="2">
    <source>
        <dbReference type="ARBA" id="ARBA00022980"/>
    </source>
</evidence>
<dbReference type="OrthoDB" id="9815192at2"/>
<dbReference type="FunFam" id="1.10.287.310:FF:000001">
    <property type="entry name" value="50S ribosomal protein L29"/>
    <property type="match status" value="1"/>
</dbReference>
<dbReference type="EMBL" id="FNHP01000014">
    <property type="protein sequence ID" value="SDM75041.1"/>
    <property type="molecule type" value="Genomic_DNA"/>
</dbReference>
<gene>
    <name evidence="5" type="primary">rpmC</name>
    <name evidence="6" type="ORF">SAMN05428957_11462</name>
</gene>
<name>A0A1G9VSX4_9BURK</name>
<organism evidence="6 7">
    <name type="scientific">Oryzisolibacter propanilivorax</name>
    <dbReference type="NCBI Taxonomy" id="1527607"/>
    <lineage>
        <taxon>Bacteria</taxon>
        <taxon>Pseudomonadati</taxon>
        <taxon>Pseudomonadota</taxon>
        <taxon>Betaproteobacteria</taxon>
        <taxon>Burkholderiales</taxon>
        <taxon>Comamonadaceae</taxon>
        <taxon>Oryzisolibacter</taxon>
    </lineage>
</organism>
<accession>A0A1G9VSX4</accession>
<keyword evidence="3 5" id="KW-0687">Ribonucleoprotein</keyword>
<dbReference type="Proteomes" id="UP000198552">
    <property type="component" value="Unassembled WGS sequence"/>
</dbReference>
<dbReference type="PROSITE" id="PS00579">
    <property type="entry name" value="RIBOSOMAL_L29"/>
    <property type="match status" value="1"/>
</dbReference>
<dbReference type="Gene3D" id="1.10.287.310">
    <property type="match status" value="1"/>
</dbReference>
<dbReference type="GO" id="GO:1990904">
    <property type="term" value="C:ribonucleoprotein complex"/>
    <property type="evidence" value="ECO:0007669"/>
    <property type="project" value="UniProtKB-KW"/>
</dbReference>
<dbReference type="HAMAP" id="MF_00374">
    <property type="entry name" value="Ribosomal_uL29"/>
    <property type="match status" value="1"/>
</dbReference>
<dbReference type="InterPro" id="IPR018254">
    <property type="entry name" value="Ribosomal_uL29_CS"/>
</dbReference>
<dbReference type="InterPro" id="IPR036049">
    <property type="entry name" value="Ribosomal_uL29_sf"/>
</dbReference>
<evidence type="ECO:0000256" key="3">
    <source>
        <dbReference type="ARBA" id="ARBA00023274"/>
    </source>
</evidence>
<reference evidence="7" key="1">
    <citation type="submission" date="2016-10" db="EMBL/GenBank/DDBJ databases">
        <authorList>
            <person name="Varghese N."/>
            <person name="Submissions S."/>
        </authorList>
    </citation>
    <scope>NUCLEOTIDE SEQUENCE [LARGE SCALE GENOMIC DNA]</scope>
    <source>
        <strain evidence="7">EPL6</strain>
    </source>
</reference>
<dbReference type="NCBIfam" id="TIGR00012">
    <property type="entry name" value="L29"/>
    <property type="match status" value="1"/>
</dbReference>
<protein>
    <recommendedName>
        <fullName evidence="4 5">Large ribosomal subunit protein uL29</fullName>
    </recommendedName>
</protein>
<dbReference type="STRING" id="1527607.SAMN05428957_11462"/>
<evidence type="ECO:0000256" key="5">
    <source>
        <dbReference type="HAMAP-Rule" id="MF_00374"/>
    </source>
</evidence>
<dbReference type="SUPFAM" id="SSF46561">
    <property type="entry name" value="Ribosomal protein L29 (L29p)"/>
    <property type="match status" value="1"/>
</dbReference>
<dbReference type="RefSeq" id="WP_091572924.1">
    <property type="nucleotide sequence ID" value="NZ_FNHP01000014.1"/>
</dbReference>
<keyword evidence="7" id="KW-1185">Reference proteome</keyword>
<keyword evidence="2 5" id="KW-0689">Ribosomal protein</keyword>